<feature type="transmembrane region" description="Helical" evidence="2">
    <location>
        <begin position="12"/>
        <end position="32"/>
    </location>
</feature>
<feature type="region of interest" description="Disordered" evidence="1">
    <location>
        <begin position="186"/>
        <end position="208"/>
    </location>
</feature>
<evidence type="ECO:0000256" key="1">
    <source>
        <dbReference type="SAM" id="MobiDB-lite"/>
    </source>
</evidence>
<keyword evidence="2" id="KW-1133">Transmembrane helix</keyword>
<keyword evidence="2" id="KW-0812">Transmembrane</keyword>
<feature type="transmembrane region" description="Helical" evidence="2">
    <location>
        <begin position="38"/>
        <end position="55"/>
    </location>
</feature>
<evidence type="ECO:0000313" key="3">
    <source>
        <dbReference type="EMBL" id="XBS66693.1"/>
    </source>
</evidence>
<feature type="region of interest" description="Disordered" evidence="1">
    <location>
        <begin position="66"/>
        <end position="93"/>
    </location>
</feature>
<feature type="compositionally biased region" description="Basic and acidic residues" evidence="1">
    <location>
        <begin position="82"/>
        <end position="93"/>
    </location>
</feature>
<evidence type="ECO:0000256" key="2">
    <source>
        <dbReference type="SAM" id="Phobius"/>
    </source>
</evidence>
<dbReference type="EMBL" id="CP157942">
    <property type="protein sequence ID" value="XBS66693.1"/>
    <property type="molecule type" value="Genomic_DNA"/>
</dbReference>
<dbReference type="AlphaFoldDB" id="A0AAU7Q107"/>
<reference evidence="3" key="1">
    <citation type="submission" date="2024-06" db="EMBL/GenBank/DDBJ databases">
        <authorList>
            <person name="Dussert Y."/>
            <person name="Peccoud J."/>
            <person name="Pigeault R."/>
        </authorList>
    </citation>
    <scope>NUCLEOTIDE SEQUENCE</scope>
    <source>
        <strain evidence="3">WArc</strain>
    </source>
</reference>
<dbReference type="RefSeq" id="WP_349967141.1">
    <property type="nucleotide sequence ID" value="NZ_CP157942.1"/>
</dbReference>
<name>A0AAU7Q107_9RICK</name>
<proteinExistence type="predicted"/>
<keyword evidence="2" id="KW-0472">Membrane</keyword>
<organism evidence="3">
    <name type="scientific">Wolbachia endosymbiont of Armadillidium arcangelii</name>
    <dbReference type="NCBI Taxonomy" id="3158571"/>
    <lineage>
        <taxon>Bacteria</taxon>
        <taxon>Pseudomonadati</taxon>
        <taxon>Pseudomonadota</taxon>
        <taxon>Alphaproteobacteria</taxon>
        <taxon>Rickettsiales</taxon>
        <taxon>Anaplasmataceae</taxon>
        <taxon>Wolbachieae</taxon>
        <taxon>Wolbachia</taxon>
    </lineage>
</organism>
<sequence length="240" mass="26248">MVAVLSVKEGKNKVIVSGLVGASSTLVFLTVIHIAAKIAIMVTAAAVTYALLSLIHKVKARSAKTHGISKDEGYESEEKDTVEEPEKTEAELEEELKNKRAQERMEKRLLGGPINAFGEPILDEIKNTECSHSVNYTKTMAAPDKIVLGEPDNKTFAQNNSSSVKNQMRSLPERIDVFGNQVFGQSTGNLTNNTGLRSQSTQKPSPSDLLLQYGNVDNDVRRVLEQSITQKGFNGLGFDR</sequence>
<gene>
    <name evidence="3" type="ORF">ABLO99_05590</name>
</gene>
<feature type="compositionally biased region" description="Polar residues" evidence="1">
    <location>
        <begin position="186"/>
        <end position="205"/>
    </location>
</feature>
<protein>
    <submittedName>
        <fullName evidence="3">Uncharacterized protein</fullName>
    </submittedName>
</protein>
<accession>A0AAU7Q107</accession>